<dbReference type="Proteomes" id="UP000018769">
    <property type="component" value="Chromosome I"/>
</dbReference>
<dbReference type="InterPro" id="IPR001841">
    <property type="entry name" value="Znf_RING"/>
</dbReference>
<dbReference type="InterPro" id="IPR013083">
    <property type="entry name" value="Znf_RING/FYVE/PHD"/>
</dbReference>
<keyword evidence="1" id="KW-0479">Metal-binding</keyword>
<dbReference type="KEGG" id="dpb:BABL1_gene_617"/>
<dbReference type="Gene3D" id="3.30.40.10">
    <property type="entry name" value="Zinc/RING finger domain, C3HC4 (zinc finger)"/>
    <property type="match status" value="1"/>
</dbReference>
<evidence type="ECO:0000259" key="4">
    <source>
        <dbReference type="PROSITE" id="PS50089"/>
    </source>
</evidence>
<dbReference type="SUPFAM" id="SSF57850">
    <property type="entry name" value="RING/U-box"/>
    <property type="match status" value="1"/>
</dbReference>
<dbReference type="PROSITE" id="PS00518">
    <property type="entry name" value="ZF_RING_1"/>
    <property type="match status" value="1"/>
</dbReference>
<dbReference type="PANTHER" id="PTHR12109">
    <property type="entry name" value="RING FINGER PROTEIN 141-RELATED"/>
    <property type="match status" value="1"/>
</dbReference>
<dbReference type="GO" id="GO:0008270">
    <property type="term" value="F:zinc ion binding"/>
    <property type="evidence" value="ECO:0007669"/>
    <property type="project" value="UniProtKB-KW"/>
</dbReference>
<sequence>MINNRLLTGLLSISLITHTVICSNLNDTQAKNYIQNLIDTLFLPNNHSGKYERDLKNFANNVTRKILNRIGKYENYYSFSKVYNSDRIYQELINESIDFIEKSSIDCAKDEIGKFYVSNRFNERDIINSISKKIRREIYDLVNKSTFLDQGIFTNYYGVQLVNKVHELIAKEIRVSVKPTTTYSTPDCPICFEDFQDNSIKRVFLKCGHNLCNLCLKNWSKQKGSKTTCPICRAIVNINDFINEL</sequence>
<dbReference type="EMBL" id="HG793133">
    <property type="protein sequence ID" value="CDK30353.1"/>
    <property type="molecule type" value="Genomic_DNA"/>
</dbReference>
<protein>
    <submittedName>
        <fullName evidence="5">Ring finger protein</fullName>
    </submittedName>
</protein>
<dbReference type="AlphaFoldDB" id="V6DHC5"/>
<dbReference type="GO" id="GO:0004842">
    <property type="term" value="F:ubiquitin-protein transferase activity"/>
    <property type="evidence" value="ECO:0007669"/>
    <property type="project" value="TreeGrafter"/>
</dbReference>
<evidence type="ECO:0000256" key="3">
    <source>
        <dbReference type="ARBA" id="ARBA00022833"/>
    </source>
</evidence>
<organism evidence="5 6">
    <name type="scientific">Candidatus Babela massiliensis</name>
    <dbReference type="NCBI Taxonomy" id="673862"/>
    <lineage>
        <taxon>Bacteria</taxon>
        <taxon>Candidatus Babelota</taxon>
        <taxon>Candidatus Babeliae</taxon>
        <taxon>Candidatus Babeliales</taxon>
        <taxon>Candidatus Babeliaceae</taxon>
        <taxon>Candidatus Babela</taxon>
    </lineage>
</organism>
<name>V6DHC5_9BACT</name>
<keyword evidence="2" id="KW-0863">Zinc-finger</keyword>
<dbReference type="InterPro" id="IPR017907">
    <property type="entry name" value="Znf_RING_CS"/>
</dbReference>
<dbReference type="PANTHER" id="PTHR12109:SF3">
    <property type="entry name" value="RING FINGER PROTEIN 141"/>
    <property type="match status" value="1"/>
</dbReference>
<reference evidence="5 6" key="1">
    <citation type="journal article" date="2015" name="Biol. Direct">
        <title>Babela massiliensis, a representative of a widespread bacterial phylum with unusual adaptations to parasitism in amoebae.</title>
        <authorList>
            <person name="Pagnier I."/>
            <person name="Yutin N."/>
            <person name="Croce O."/>
            <person name="Makarova K.S."/>
            <person name="Wolf Y.I."/>
            <person name="Benamar S."/>
            <person name="Raoult D."/>
            <person name="Koonin E.V."/>
            <person name="La Scola B."/>
        </authorList>
    </citation>
    <scope>NUCLEOTIDE SEQUENCE [LARGE SCALE GENOMIC DNA]</scope>
    <source>
        <strain evidence="6">BABL1</strain>
    </source>
</reference>
<dbReference type="HOGENOM" id="CLU_1131969_0_0_7"/>
<dbReference type="Pfam" id="PF13639">
    <property type="entry name" value="zf-RING_2"/>
    <property type="match status" value="1"/>
</dbReference>
<accession>V6DHC5</accession>
<evidence type="ECO:0000313" key="5">
    <source>
        <dbReference type="EMBL" id="CDK30353.1"/>
    </source>
</evidence>
<evidence type="ECO:0000256" key="2">
    <source>
        <dbReference type="ARBA" id="ARBA00022771"/>
    </source>
</evidence>
<dbReference type="InterPro" id="IPR047126">
    <property type="entry name" value="RNF141-like"/>
</dbReference>
<keyword evidence="3" id="KW-0862">Zinc</keyword>
<feature type="domain" description="RING-type" evidence="4">
    <location>
        <begin position="188"/>
        <end position="233"/>
    </location>
</feature>
<keyword evidence="6" id="KW-1185">Reference proteome</keyword>
<dbReference type="SMART" id="SM00184">
    <property type="entry name" value="RING"/>
    <property type="match status" value="1"/>
</dbReference>
<dbReference type="PROSITE" id="PS50089">
    <property type="entry name" value="ZF_RING_2"/>
    <property type="match status" value="1"/>
</dbReference>
<evidence type="ECO:0000313" key="6">
    <source>
        <dbReference type="Proteomes" id="UP000018769"/>
    </source>
</evidence>
<dbReference type="GO" id="GO:0051865">
    <property type="term" value="P:protein autoubiquitination"/>
    <property type="evidence" value="ECO:0007669"/>
    <property type="project" value="TreeGrafter"/>
</dbReference>
<gene>
    <name evidence="5" type="ORF">BABL1_gene_617</name>
</gene>
<evidence type="ECO:0000256" key="1">
    <source>
        <dbReference type="ARBA" id="ARBA00022723"/>
    </source>
</evidence>
<proteinExistence type="predicted"/>
<dbReference type="RefSeq" id="WP_023791341.1">
    <property type="nucleotide sequence ID" value="NC_023003.1"/>
</dbReference>